<keyword evidence="4 7" id="KW-1133">Transmembrane helix</keyword>
<feature type="transmembrane region" description="Helical" evidence="7">
    <location>
        <begin position="158"/>
        <end position="176"/>
    </location>
</feature>
<dbReference type="RefSeq" id="WP_284919492.1">
    <property type="nucleotide sequence ID" value="NZ_CP126980.1"/>
</dbReference>
<feature type="region of interest" description="Disordered" evidence="6">
    <location>
        <begin position="185"/>
        <end position="210"/>
    </location>
</feature>
<protein>
    <submittedName>
        <fullName evidence="8">MFS transporter</fullName>
    </submittedName>
</protein>
<evidence type="ECO:0000256" key="7">
    <source>
        <dbReference type="SAM" id="Phobius"/>
    </source>
</evidence>
<name>A0ABY8WL16_9ACTN</name>
<evidence type="ECO:0000256" key="6">
    <source>
        <dbReference type="SAM" id="MobiDB-lite"/>
    </source>
</evidence>
<organism evidence="8 9">
    <name type="scientific">Actinoplanes oblitus</name>
    <dbReference type="NCBI Taxonomy" id="3040509"/>
    <lineage>
        <taxon>Bacteria</taxon>
        <taxon>Bacillati</taxon>
        <taxon>Actinomycetota</taxon>
        <taxon>Actinomycetes</taxon>
        <taxon>Micromonosporales</taxon>
        <taxon>Micromonosporaceae</taxon>
        <taxon>Actinoplanes</taxon>
    </lineage>
</organism>
<evidence type="ECO:0000256" key="2">
    <source>
        <dbReference type="ARBA" id="ARBA00022475"/>
    </source>
</evidence>
<dbReference type="EMBL" id="CP126980">
    <property type="protein sequence ID" value="WIM98102.1"/>
    <property type="molecule type" value="Genomic_DNA"/>
</dbReference>
<keyword evidence="3 7" id="KW-0812">Transmembrane</keyword>
<feature type="compositionally biased region" description="Low complexity" evidence="6">
    <location>
        <begin position="299"/>
        <end position="311"/>
    </location>
</feature>
<keyword evidence="5 7" id="KW-0472">Membrane</keyword>
<reference evidence="8 9" key="1">
    <citation type="submission" date="2023-06" db="EMBL/GenBank/DDBJ databases">
        <authorList>
            <person name="Yushchuk O."/>
            <person name="Binda E."/>
            <person name="Ruckert-Reed C."/>
            <person name="Fedorenko V."/>
            <person name="Kalinowski J."/>
            <person name="Marinelli F."/>
        </authorList>
    </citation>
    <scope>NUCLEOTIDE SEQUENCE [LARGE SCALE GENOMIC DNA]</scope>
    <source>
        <strain evidence="8 9">NRRL 3884</strain>
    </source>
</reference>
<evidence type="ECO:0000256" key="5">
    <source>
        <dbReference type="ARBA" id="ARBA00023136"/>
    </source>
</evidence>
<accession>A0ABY8WL16</accession>
<comment type="subcellular location">
    <subcellularLocation>
        <location evidence="1">Cell membrane</location>
        <topology evidence="1">Multi-pass membrane protein</topology>
    </subcellularLocation>
</comment>
<dbReference type="Gene3D" id="1.20.1250.20">
    <property type="entry name" value="MFS general substrate transporter like domains"/>
    <property type="match status" value="2"/>
</dbReference>
<dbReference type="Proteomes" id="UP001240150">
    <property type="component" value="Chromosome"/>
</dbReference>
<evidence type="ECO:0000313" key="9">
    <source>
        <dbReference type="Proteomes" id="UP001240150"/>
    </source>
</evidence>
<feature type="compositionally biased region" description="Gly residues" evidence="6">
    <location>
        <begin position="286"/>
        <end position="298"/>
    </location>
</feature>
<evidence type="ECO:0000256" key="1">
    <source>
        <dbReference type="ARBA" id="ARBA00004651"/>
    </source>
</evidence>
<evidence type="ECO:0000313" key="8">
    <source>
        <dbReference type="EMBL" id="WIM98102.1"/>
    </source>
</evidence>
<feature type="transmembrane region" description="Helical" evidence="7">
    <location>
        <begin position="382"/>
        <end position="403"/>
    </location>
</feature>
<feature type="compositionally biased region" description="Gly residues" evidence="6">
    <location>
        <begin position="268"/>
        <end position="278"/>
    </location>
</feature>
<dbReference type="PANTHER" id="PTHR23513">
    <property type="entry name" value="INTEGRAL MEMBRANE EFFLUX PROTEIN-RELATED"/>
    <property type="match status" value="1"/>
</dbReference>
<gene>
    <name evidence="8" type="ORF">ACTOB_001676</name>
</gene>
<sequence>MRRNALLFVLISVCSGFGSYALALAAGLWILDLTGSPGLAALAGIGTYAPTLAAPWLGAVVDRFPGRPLLITVDMLVGAAILALLVVRSAGWIYPVLLMRGLSYVLLDAGESALLPAALPAVLLGHVNGWRSSAQEGMKLLAPLTGAALYAWRGPHAVILLCAVLPLLTAALYTMVRLPAAGRSPSSGVDAPAWPPAASAPADVQRHPRPSHNEDALVVTQVGEGSGAVPRSDESAVAGVRSGDGAVAGAWSDEGAVAGACSGEGALAGGQSGEGGVAGARSGEGALTGGQSGQGGVAGAWSGEGAAARGGVSPESPDRNGGRSVGLGWGSVRAGVEALWREPVRTPVVVAAVAIAVSGLTNAAVLSHLVEGLHRPSTQLGILSSVQGAGSIVGGFLVGRLLARLRAARVAALGAGLFAVACVAWSLPWWPAMLTGSALTGLGLPWTLIAGITAIQTGTPDHLLGRAAATGNMVMFGPITLAIPLGSALSQLGSRPPLLLGAGVVLAASLVATHRTRSAVPPAVSTWQ</sequence>
<evidence type="ECO:0000256" key="4">
    <source>
        <dbReference type="ARBA" id="ARBA00022989"/>
    </source>
</evidence>
<dbReference type="InterPro" id="IPR036259">
    <property type="entry name" value="MFS_trans_sf"/>
</dbReference>
<feature type="transmembrane region" description="Helical" evidence="7">
    <location>
        <begin position="348"/>
        <end position="370"/>
    </location>
</feature>
<keyword evidence="2" id="KW-1003">Cell membrane</keyword>
<proteinExistence type="predicted"/>
<feature type="transmembrane region" description="Helical" evidence="7">
    <location>
        <begin position="69"/>
        <end position="93"/>
    </location>
</feature>
<feature type="transmembrane region" description="Helical" evidence="7">
    <location>
        <begin position="467"/>
        <end position="485"/>
    </location>
</feature>
<dbReference type="SUPFAM" id="SSF103473">
    <property type="entry name" value="MFS general substrate transporter"/>
    <property type="match status" value="1"/>
</dbReference>
<keyword evidence="9" id="KW-1185">Reference proteome</keyword>
<feature type="transmembrane region" description="Helical" evidence="7">
    <location>
        <begin position="436"/>
        <end position="455"/>
    </location>
</feature>
<dbReference type="InterPro" id="IPR011701">
    <property type="entry name" value="MFS"/>
</dbReference>
<feature type="transmembrane region" description="Helical" evidence="7">
    <location>
        <begin position="39"/>
        <end position="57"/>
    </location>
</feature>
<dbReference type="Pfam" id="PF07690">
    <property type="entry name" value="MFS_1"/>
    <property type="match status" value="2"/>
</dbReference>
<evidence type="ECO:0000256" key="3">
    <source>
        <dbReference type="ARBA" id="ARBA00022692"/>
    </source>
</evidence>
<feature type="transmembrane region" description="Helical" evidence="7">
    <location>
        <begin position="410"/>
        <end position="430"/>
    </location>
</feature>
<feature type="region of interest" description="Disordered" evidence="6">
    <location>
        <begin position="268"/>
        <end position="324"/>
    </location>
</feature>
<dbReference type="PANTHER" id="PTHR23513:SF6">
    <property type="entry name" value="MAJOR FACILITATOR SUPERFAMILY ASSOCIATED DOMAIN-CONTAINING PROTEIN"/>
    <property type="match status" value="1"/>
</dbReference>